<dbReference type="Proteomes" id="UP000587527">
    <property type="component" value="Unassembled WGS sequence"/>
</dbReference>
<dbReference type="AlphaFoldDB" id="A0A841BFV0"/>
<dbReference type="Pfam" id="PF07081">
    <property type="entry name" value="DUF1349"/>
    <property type="match status" value="1"/>
</dbReference>
<proteinExistence type="predicted"/>
<accession>A0A841BFV0</accession>
<protein>
    <submittedName>
        <fullName evidence="1">Regulation of enolase protein 1 (Concanavalin A-like superfamily)</fullName>
    </submittedName>
</protein>
<dbReference type="InterPro" id="IPR009784">
    <property type="entry name" value="DUF1349"/>
</dbReference>
<dbReference type="Gene3D" id="2.60.120.200">
    <property type="match status" value="1"/>
</dbReference>
<dbReference type="PANTHER" id="PTHR35332">
    <property type="entry name" value="REGULATION OF ENOLASE PROTEIN 1"/>
    <property type="match status" value="1"/>
</dbReference>
<organism evidence="1 2">
    <name type="scientific">Allocatelliglobosispora scoriae</name>
    <dbReference type="NCBI Taxonomy" id="643052"/>
    <lineage>
        <taxon>Bacteria</taxon>
        <taxon>Bacillati</taxon>
        <taxon>Actinomycetota</taxon>
        <taxon>Actinomycetes</taxon>
        <taxon>Micromonosporales</taxon>
        <taxon>Micromonosporaceae</taxon>
        <taxon>Allocatelliglobosispora</taxon>
    </lineage>
</organism>
<dbReference type="PANTHER" id="PTHR35332:SF2">
    <property type="entry name" value="REGULATION OF ENOLASE PROTEIN 1"/>
    <property type="match status" value="1"/>
</dbReference>
<dbReference type="SUPFAM" id="SSF49899">
    <property type="entry name" value="Concanavalin A-like lectins/glucanases"/>
    <property type="match status" value="1"/>
</dbReference>
<dbReference type="InterPro" id="IPR013320">
    <property type="entry name" value="ConA-like_dom_sf"/>
</dbReference>
<dbReference type="EMBL" id="JACHMN010000001">
    <property type="protein sequence ID" value="MBB5867164.1"/>
    <property type="molecule type" value="Genomic_DNA"/>
</dbReference>
<name>A0A841BFV0_9ACTN</name>
<comment type="caution">
    <text evidence="1">The sequence shown here is derived from an EMBL/GenBank/DDBJ whole genome shotgun (WGS) entry which is preliminary data.</text>
</comment>
<reference evidence="1 2" key="1">
    <citation type="submission" date="2020-08" db="EMBL/GenBank/DDBJ databases">
        <title>Sequencing the genomes of 1000 actinobacteria strains.</title>
        <authorList>
            <person name="Klenk H.-P."/>
        </authorList>
    </citation>
    <scope>NUCLEOTIDE SEQUENCE [LARGE SCALE GENOMIC DNA]</scope>
    <source>
        <strain evidence="1 2">DSM 45362</strain>
    </source>
</reference>
<evidence type="ECO:0000313" key="2">
    <source>
        <dbReference type="Proteomes" id="UP000587527"/>
    </source>
</evidence>
<evidence type="ECO:0000313" key="1">
    <source>
        <dbReference type="EMBL" id="MBB5867164.1"/>
    </source>
</evidence>
<gene>
    <name evidence="1" type="ORF">F4553_000543</name>
</gene>
<sequence length="202" mass="21730">MSRMDDAVEIAGIPAPMHWSEPPVATRYADGVLRIEAGGLTDLFADPAGLNATVNAPRLLAEVTGDFQLSAKVTVGFKATYDAGVLLLWAGERQWAKVCFERSPQGQPMVVSVVTRGTSDDANAFTVDGDTVWLRVSRIGPAYAFHASTDGQHWEFVRYFGLGTDAAEVGFEVQSPTGKGCTARFAEITFTATRLAELRDGN</sequence>
<dbReference type="RefSeq" id="WP_221469664.1">
    <property type="nucleotide sequence ID" value="NZ_JACHMN010000001.1"/>
</dbReference>
<keyword evidence="2" id="KW-1185">Reference proteome</keyword>